<dbReference type="InterPro" id="IPR026992">
    <property type="entry name" value="DIOX_N"/>
</dbReference>
<dbReference type="Pfam" id="PF14226">
    <property type="entry name" value="DIOX_N"/>
    <property type="match status" value="1"/>
</dbReference>
<dbReference type="SMR" id="A0A067EAU2"/>
<dbReference type="InterPro" id="IPR005123">
    <property type="entry name" value="Oxoglu/Fe-dep_dioxygenase_dom"/>
</dbReference>
<evidence type="ECO:0000259" key="5">
    <source>
        <dbReference type="PROSITE" id="PS51471"/>
    </source>
</evidence>
<evidence type="ECO:0000256" key="3">
    <source>
        <dbReference type="ARBA" id="ARBA00023004"/>
    </source>
</evidence>
<dbReference type="AlphaFoldDB" id="A0A067EAU2"/>
<keyword evidence="2 4" id="KW-0479">Metal-binding</keyword>
<evidence type="ECO:0000256" key="2">
    <source>
        <dbReference type="ARBA" id="ARBA00022723"/>
    </source>
</evidence>
<dbReference type="Gene3D" id="2.60.120.330">
    <property type="entry name" value="B-lactam Antibiotic, Isopenicillin N Synthase, Chain"/>
    <property type="match status" value="1"/>
</dbReference>
<dbReference type="EMBL" id="KK785064">
    <property type="protein sequence ID" value="KDO51020.1"/>
    <property type="molecule type" value="Genomic_DNA"/>
</dbReference>
<sequence length="257" mass="29795">LEKLGTALCFWGCFQAINHGIEPAFLDKVREVTKKFFALPLEEKQKYAKQNGSDGGYGNDIHPTLNWSDRLFLALIPEDRRQLKFWPENPESFSQIIFKAFARSINLEENCFQDMFGEQTFMFGRFFWYPPCLRPNLVLGVFPHTDGSGLTVLLPDKEVEGLQFLKDDQWYRVPVIPEAFVIMSNGIFKSPVHRVVTNSERERMSVAVFCCPNPEKDIEPGVVNEARPRLYKTLNNYNRLYFENLRRVKKGIEAAML</sequence>
<dbReference type="PROSITE" id="PS51471">
    <property type="entry name" value="FE2OG_OXY"/>
    <property type="match status" value="1"/>
</dbReference>
<name>A0A067EAU2_CITSI</name>
<evidence type="ECO:0000256" key="1">
    <source>
        <dbReference type="ARBA" id="ARBA00008056"/>
    </source>
</evidence>
<organism evidence="6 7">
    <name type="scientific">Citrus sinensis</name>
    <name type="common">Sweet orange</name>
    <name type="synonym">Citrus aurantium var. sinensis</name>
    <dbReference type="NCBI Taxonomy" id="2711"/>
    <lineage>
        <taxon>Eukaryota</taxon>
        <taxon>Viridiplantae</taxon>
        <taxon>Streptophyta</taxon>
        <taxon>Embryophyta</taxon>
        <taxon>Tracheophyta</taxon>
        <taxon>Spermatophyta</taxon>
        <taxon>Magnoliopsida</taxon>
        <taxon>eudicotyledons</taxon>
        <taxon>Gunneridae</taxon>
        <taxon>Pentapetalae</taxon>
        <taxon>rosids</taxon>
        <taxon>malvids</taxon>
        <taxon>Sapindales</taxon>
        <taxon>Rutaceae</taxon>
        <taxon>Aurantioideae</taxon>
        <taxon>Citrus</taxon>
    </lineage>
</organism>
<keyword evidence="3 4" id="KW-0408">Iron</keyword>
<feature type="domain" description="Fe2OG dioxygenase" evidence="5">
    <location>
        <begin position="120"/>
        <end position="212"/>
    </location>
</feature>
<evidence type="ECO:0000256" key="4">
    <source>
        <dbReference type="RuleBase" id="RU003682"/>
    </source>
</evidence>
<accession>A0A067EAU2</accession>
<reference evidence="6 7" key="1">
    <citation type="submission" date="2014-04" db="EMBL/GenBank/DDBJ databases">
        <authorList>
            <consortium name="International Citrus Genome Consortium"/>
            <person name="Gmitter F."/>
            <person name="Chen C."/>
            <person name="Farmerie W."/>
            <person name="Harkins T."/>
            <person name="Desany B."/>
            <person name="Mohiuddin M."/>
            <person name="Kodira C."/>
            <person name="Borodovsky M."/>
            <person name="Lomsadze A."/>
            <person name="Burns P."/>
            <person name="Jenkins J."/>
            <person name="Prochnik S."/>
            <person name="Shu S."/>
            <person name="Chapman J."/>
            <person name="Pitluck S."/>
            <person name="Schmutz J."/>
            <person name="Rokhsar D."/>
        </authorList>
    </citation>
    <scope>NUCLEOTIDE SEQUENCE</scope>
</reference>
<dbReference type="InterPro" id="IPR044861">
    <property type="entry name" value="IPNS-like_FE2OG_OXY"/>
</dbReference>
<proteinExistence type="inferred from homology"/>
<dbReference type="PANTHER" id="PTHR47991">
    <property type="entry name" value="OXOGLUTARATE/IRON-DEPENDENT DIOXYGENASE"/>
    <property type="match status" value="1"/>
</dbReference>
<comment type="similarity">
    <text evidence="1 4">Belongs to the iron/ascorbate-dependent oxidoreductase family.</text>
</comment>
<dbReference type="InterPro" id="IPR050295">
    <property type="entry name" value="Plant_2OG-oxidoreductases"/>
</dbReference>
<dbReference type="Pfam" id="PF03171">
    <property type="entry name" value="2OG-FeII_Oxy"/>
    <property type="match status" value="1"/>
</dbReference>
<keyword evidence="4" id="KW-0560">Oxidoreductase</keyword>
<evidence type="ECO:0000313" key="6">
    <source>
        <dbReference type="EMBL" id="KDO51020.1"/>
    </source>
</evidence>
<dbReference type="GO" id="GO:0016491">
    <property type="term" value="F:oxidoreductase activity"/>
    <property type="evidence" value="ECO:0007669"/>
    <property type="project" value="UniProtKB-KW"/>
</dbReference>
<dbReference type="GO" id="GO:0046872">
    <property type="term" value="F:metal ion binding"/>
    <property type="evidence" value="ECO:0007669"/>
    <property type="project" value="UniProtKB-KW"/>
</dbReference>
<dbReference type="InterPro" id="IPR027443">
    <property type="entry name" value="IPNS-like_sf"/>
</dbReference>
<gene>
    <name evidence="6" type="ORF">CISIN_1g041077mg</name>
</gene>
<feature type="non-terminal residue" evidence="6">
    <location>
        <position position="1"/>
    </location>
</feature>
<dbReference type="Proteomes" id="UP000027120">
    <property type="component" value="Unassembled WGS sequence"/>
</dbReference>
<dbReference type="SUPFAM" id="SSF51197">
    <property type="entry name" value="Clavaminate synthase-like"/>
    <property type="match status" value="1"/>
</dbReference>
<protein>
    <recommendedName>
        <fullName evidence="5">Fe2OG dioxygenase domain-containing protein</fullName>
    </recommendedName>
</protein>
<keyword evidence="7" id="KW-1185">Reference proteome</keyword>
<evidence type="ECO:0000313" key="7">
    <source>
        <dbReference type="Proteomes" id="UP000027120"/>
    </source>
</evidence>